<feature type="domain" description="Maltose/galactoside acetyltransferase" evidence="6">
    <location>
        <begin position="6"/>
        <end position="60"/>
    </location>
</feature>
<dbReference type="Pfam" id="PF00132">
    <property type="entry name" value="Hexapep"/>
    <property type="match status" value="1"/>
</dbReference>
<dbReference type="InterPro" id="IPR039369">
    <property type="entry name" value="LacA-like"/>
</dbReference>
<protein>
    <recommendedName>
        <fullName evidence="5">Acetyltransferase</fullName>
        <ecNumber evidence="5">2.3.1.-</ecNumber>
    </recommendedName>
</protein>
<dbReference type="FunFam" id="2.160.10.10:FF:000008">
    <property type="entry name" value="Maltose O-acetyltransferase"/>
    <property type="match status" value="1"/>
</dbReference>
<dbReference type="RefSeq" id="WP_330605311.1">
    <property type="nucleotide sequence ID" value="NZ_JACRSR010000001.1"/>
</dbReference>
<name>A0A926D5V3_9FIRM</name>
<dbReference type="PROSITE" id="PS00101">
    <property type="entry name" value="HEXAPEP_TRANSFERASES"/>
    <property type="match status" value="1"/>
</dbReference>
<evidence type="ECO:0000313" key="8">
    <source>
        <dbReference type="Proteomes" id="UP000623172"/>
    </source>
</evidence>
<reference evidence="7" key="1">
    <citation type="submission" date="2020-08" db="EMBL/GenBank/DDBJ databases">
        <title>Genome public.</title>
        <authorList>
            <person name="Liu C."/>
            <person name="Sun Q."/>
        </authorList>
    </citation>
    <scope>NUCLEOTIDE SEQUENCE</scope>
    <source>
        <strain evidence="7">NSJ-53</strain>
    </source>
</reference>
<evidence type="ECO:0000313" key="7">
    <source>
        <dbReference type="EMBL" id="MBC8530940.1"/>
    </source>
</evidence>
<dbReference type="Pfam" id="PF12464">
    <property type="entry name" value="Mac"/>
    <property type="match status" value="1"/>
</dbReference>
<keyword evidence="8" id="KW-1185">Reference proteome</keyword>
<keyword evidence="3" id="KW-0677">Repeat</keyword>
<gene>
    <name evidence="7" type="primary">lacA</name>
    <name evidence="7" type="ORF">H8696_03670</name>
</gene>
<accession>A0A926D5V3</accession>
<dbReference type="SMART" id="SM01266">
    <property type="entry name" value="Mac"/>
    <property type="match status" value="1"/>
</dbReference>
<dbReference type="InterPro" id="IPR001451">
    <property type="entry name" value="Hexapep"/>
</dbReference>
<comment type="caution">
    <text evidence="7">The sequence shown here is derived from an EMBL/GenBank/DDBJ whole genome shotgun (WGS) entry which is preliminary data.</text>
</comment>
<proteinExistence type="inferred from homology"/>
<dbReference type="EMBL" id="JACRSR010000001">
    <property type="protein sequence ID" value="MBC8530940.1"/>
    <property type="molecule type" value="Genomic_DNA"/>
</dbReference>
<dbReference type="PANTHER" id="PTHR43017:SF1">
    <property type="entry name" value="ACETYLTRANSFERASE YJL218W-RELATED"/>
    <property type="match status" value="1"/>
</dbReference>
<evidence type="ECO:0000259" key="6">
    <source>
        <dbReference type="SMART" id="SM01266"/>
    </source>
</evidence>
<dbReference type="InterPro" id="IPR018357">
    <property type="entry name" value="Hexapep_transf_CS"/>
</dbReference>
<evidence type="ECO:0000256" key="4">
    <source>
        <dbReference type="ARBA" id="ARBA00023315"/>
    </source>
</evidence>
<evidence type="ECO:0000256" key="5">
    <source>
        <dbReference type="RuleBase" id="RU367021"/>
    </source>
</evidence>
<organism evidence="7 8">
    <name type="scientific">Gehongia tenuis</name>
    <dbReference type="NCBI Taxonomy" id="2763655"/>
    <lineage>
        <taxon>Bacteria</taxon>
        <taxon>Bacillati</taxon>
        <taxon>Bacillota</taxon>
        <taxon>Clostridia</taxon>
        <taxon>Christensenellales</taxon>
        <taxon>Christensenellaceae</taxon>
        <taxon>Gehongia</taxon>
    </lineage>
</organism>
<keyword evidence="2 5" id="KW-0808">Transferase</keyword>
<dbReference type="SUPFAM" id="SSF51161">
    <property type="entry name" value="Trimeric LpxA-like enzymes"/>
    <property type="match status" value="1"/>
</dbReference>
<dbReference type="InterPro" id="IPR024688">
    <property type="entry name" value="Mac_dom"/>
</dbReference>
<comment type="similarity">
    <text evidence="1 5">Belongs to the transferase hexapeptide repeat family.</text>
</comment>
<dbReference type="GO" id="GO:0008870">
    <property type="term" value="F:galactoside O-acetyltransferase activity"/>
    <property type="evidence" value="ECO:0007669"/>
    <property type="project" value="TreeGrafter"/>
</dbReference>
<dbReference type="EC" id="2.3.1.-" evidence="5"/>
<dbReference type="AlphaFoldDB" id="A0A926D5V3"/>
<evidence type="ECO:0000256" key="3">
    <source>
        <dbReference type="ARBA" id="ARBA00022737"/>
    </source>
</evidence>
<sequence>MTMTMRERKAAKRLWTDWCEGMPEDRLRGKEYMYEYNHSRPSEKEKRNQLLQEMFGAFGGGTVEPPVYFCYGSNVFIGKHFYANFNLNLVDDYTITIGDDVKIAPNVTIAVTNHPLDPEKRREGGMYALPVVIGNNVWIGSGAIICPGVTIGEGSVIGAGSVVTRDIPPNVIAVGNPCKVVREFNDHDKIYYYKDMKFEE</sequence>
<dbReference type="InterPro" id="IPR011004">
    <property type="entry name" value="Trimer_LpxA-like_sf"/>
</dbReference>
<dbReference type="PANTHER" id="PTHR43017">
    <property type="entry name" value="GALACTOSIDE O-ACETYLTRANSFERASE"/>
    <property type="match status" value="1"/>
</dbReference>
<evidence type="ECO:0000256" key="1">
    <source>
        <dbReference type="ARBA" id="ARBA00007274"/>
    </source>
</evidence>
<keyword evidence="4 5" id="KW-0012">Acyltransferase</keyword>
<evidence type="ECO:0000256" key="2">
    <source>
        <dbReference type="ARBA" id="ARBA00022679"/>
    </source>
</evidence>
<dbReference type="CDD" id="cd03357">
    <property type="entry name" value="LbH_MAT_GAT"/>
    <property type="match status" value="1"/>
</dbReference>
<dbReference type="Proteomes" id="UP000623172">
    <property type="component" value="Unassembled WGS sequence"/>
</dbReference>
<dbReference type="Gene3D" id="2.160.10.10">
    <property type="entry name" value="Hexapeptide repeat proteins"/>
    <property type="match status" value="1"/>
</dbReference>